<dbReference type="Proteomes" id="UP001162483">
    <property type="component" value="Unassembled WGS sequence"/>
</dbReference>
<name>A0ABN9C128_9NEOB</name>
<evidence type="ECO:0000313" key="2">
    <source>
        <dbReference type="Proteomes" id="UP001162483"/>
    </source>
</evidence>
<comment type="caution">
    <text evidence="1">The sequence shown here is derived from an EMBL/GenBank/DDBJ whole genome shotgun (WGS) entry which is preliminary data.</text>
</comment>
<protein>
    <submittedName>
        <fullName evidence="1">Uncharacterized protein</fullName>
    </submittedName>
</protein>
<reference evidence="1" key="1">
    <citation type="submission" date="2023-05" db="EMBL/GenBank/DDBJ databases">
        <authorList>
            <person name="Stuckert A."/>
        </authorList>
    </citation>
    <scope>NUCLEOTIDE SEQUENCE</scope>
</reference>
<sequence length="62" mass="7141">MYINGRTVAVQGRVAIYKRPPRILLVHAPWEHAAPRSSARCVLQTQWNTNRRTGPLYEVPIM</sequence>
<accession>A0ABN9C128</accession>
<dbReference type="EMBL" id="CATNWA010007271">
    <property type="protein sequence ID" value="CAI9553700.1"/>
    <property type="molecule type" value="Genomic_DNA"/>
</dbReference>
<proteinExistence type="predicted"/>
<gene>
    <name evidence="1" type="ORF">SPARVUS_LOCUS4082187</name>
</gene>
<keyword evidence="2" id="KW-1185">Reference proteome</keyword>
<evidence type="ECO:0000313" key="1">
    <source>
        <dbReference type="EMBL" id="CAI9553700.1"/>
    </source>
</evidence>
<organism evidence="1 2">
    <name type="scientific">Staurois parvus</name>
    <dbReference type="NCBI Taxonomy" id="386267"/>
    <lineage>
        <taxon>Eukaryota</taxon>
        <taxon>Metazoa</taxon>
        <taxon>Chordata</taxon>
        <taxon>Craniata</taxon>
        <taxon>Vertebrata</taxon>
        <taxon>Euteleostomi</taxon>
        <taxon>Amphibia</taxon>
        <taxon>Batrachia</taxon>
        <taxon>Anura</taxon>
        <taxon>Neobatrachia</taxon>
        <taxon>Ranoidea</taxon>
        <taxon>Ranidae</taxon>
        <taxon>Staurois</taxon>
    </lineage>
</organism>